<dbReference type="Proteomes" id="UP001497644">
    <property type="component" value="Chromosome 1"/>
</dbReference>
<evidence type="ECO:0000313" key="1">
    <source>
        <dbReference type="EMBL" id="CAL1673358.1"/>
    </source>
</evidence>
<proteinExistence type="predicted"/>
<dbReference type="EMBL" id="OZ034824">
    <property type="protein sequence ID" value="CAL1673358.1"/>
    <property type="molecule type" value="Genomic_DNA"/>
</dbReference>
<name>A0AAV2N0L1_9HYME</name>
<gene>
    <name evidence="1" type="ORF">LPLAT_LOCUS266</name>
</gene>
<protein>
    <submittedName>
        <fullName evidence="1">Uncharacterized protein</fullName>
    </submittedName>
</protein>
<evidence type="ECO:0000313" key="2">
    <source>
        <dbReference type="Proteomes" id="UP001497644"/>
    </source>
</evidence>
<keyword evidence="2" id="KW-1185">Reference proteome</keyword>
<dbReference type="AlphaFoldDB" id="A0AAV2N0L1"/>
<sequence length="71" mass="8298">MPLDRSTWWSCRKKGTKGLWLRSFRDPNVFGNLKGLPELFNFEGLTEEVLECSFDIADEKQCRLIVRKTSC</sequence>
<reference evidence="1 2" key="1">
    <citation type="submission" date="2024-04" db="EMBL/GenBank/DDBJ databases">
        <authorList>
            <consortium name="Molecular Ecology Group"/>
        </authorList>
    </citation>
    <scope>NUCLEOTIDE SEQUENCE [LARGE SCALE GENOMIC DNA]</scope>
</reference>
<organism evidence="1 2">
    <name type="scientific">Lasius platythorax</name>
    <dbReference type="NCBI Taxonomy" id="488582"/>
    <lineage>
        <taxon>Eukaryota</taxon>
        <taxon>Metazoa</taxon>
        <taxon>Ecdysozoa</taxon>
        <taxon>Arthropoda</taxon>
        <taxon>Hexapoda</taxon>
        <taxon>Insecta</taxon>
        <taxon>Pterygota</taxon>
        <taxon>Neoptera</taxon>
        <taxon>Endopterygota</taxon>
        <taxon>Hymenoptera</taxon>
        <taxon>Apocrita</taxon>
        <taxon>Aculeata</taxon>
        <taxon>Formicoidea</taxon>
        <taxon>Formicidae</taxon>
        <taxon>Formicinae</taxon>
        <taxon>Lasius</taxon>
        <taxon>Lasius</taxon>
    </lineage>
</organism>
<accession>A0AAV2N0L1</accession>